<feature type="transmembrane region" description="Helical" evidence="2">
    <location>
        <begin position="225"/>
        <end position="246"/>
    </location>
</feature>
<protein>
    <recommendedName>
        <fullName evidence="5">DUF2085 domain-containing protein</fullName>
    </recommendedName>
</protein>
<feature type="transmembrane region" description="Helical" evidence="2">
    <location>
        <begin position="161"/>
        <end position="182"/>
    </location>
</feature>
<dbReference type="Proteomes" id="UP000236642">
    <property type="component" value="Unassembled WGS sequence"/>
</dbReference>
<evidence type="ECO:0000256" key="2">
    <source>
        <dbReference type="SAM" id="Phobius"/>
    </source>
</evidence>
<evidence type="ECO:0008006" key="5">
    <source>
        <dbReference type="Google" id="ProtNLM"/>
    </source>
</evidence>
<dbReference type="InterPro" id="IPR019206">
    <property type="entry name" value="DUF2085_TM"/>
</dbReference>
<reference evidence="4" key="1">
    <citation type="submission" date="2017-09" db="EMBL/GenBank/DDBJ databases">
        <title>Metaegenomics of thermophilic ammonia-oxidizing enrichment culture.</title>
        <authorList>
            <person name="Kato S."/>
            <person name="Suzuki K."/>
        </authorList>
    </citation>
    <scope>NUCLEOTIDE SEQUENCE [LARGE SCALE GENOMIC DNA]</scope>
</reference>
<dbReference type="AlphaFoldDB" id="A0A2H5Y8H9"/>
<keyword evidence="2" id="KW-0472">Membrane</keyword>
<evidence type="ECO:0000313" key="4">
    <source>
        <dbReference type="Proteomes" id="UP000236642"/>
    </source>
</evidence>
<accession>A0A2H5Y8H9</accession>
<evidence type="ECO:0000313" key="3">
    <source>
        <dbReference type="EMBL" id="GBD09730.1"/>
    </source>
</evidence>
<organism evidence="3 4">
    <name type="scientific">Candidatus Thermoflexus japonica</name>
    <dbReference type="NCBI Taxonomy" id="2035417"/>
    <lineage>
        <taxon>Bacteria</taxon>
        <taxon>Bacillati</taxon>
        <taxon>Chloroflexota</taxon>
        <taxon>Thermoflexia</taxon>
        <taxon>Thermoflexales</taxon>
        <taxon>Thermoflexaceae</taxon>
        <taxon>Thermoflexus</taxon>
    </lineage>
</organism>
<feature type="transmembrane region" description="Helical" evidence="2">
    <location>
        <begin position="137"/>
        <end position="154"/>
    </location>
</feature>
<comment type="caution">
    <text evidence="3">The sequence shown here is derived from an EMBL/GenBank/DDBJ whole genome shotgun (WGS) entry which is preliminary data.</text>
</comment>
<feature type="transmembrane region" description="Helical" evidence="2">
    <location>
        <begin position="43"/>
        <end position="61"/>
    </location>
</feature>
<gene>
    <name evidence="3" type="ORF">HRbin22_01990</name>
</gene>
<sequence>MGVPLENRIRADPEPQPGNDWLRPREASQPVSERIGRWLLQEWVWVFLVGYGLFVGLPWLAPVLMHLGWEIPARGLYDFYSLFCHQLPQRSLFLFGLKPMYSLNEIRQVWPYEDPLQLRAFIGNPTFGYKVAWSDRMISMYTSLWATALLYALSGRRWRPISVGLFFLLALPMTLDGTSHFINDLLYGIGERGFRYDNVWLAVLTGGRLPSWFYVGDALGSFNSWMRWITGILFGAGLGGLALPYVEAAVRATLEDPVPSRRYP</sequence>
<name>A0A2H5Y8H9_9CHLR</name>
<evidence type="ECO:0000256" key="1">
    <source>
        <dbReference type="SAM" id="MobiDB-lite"/>
    </source>
</evidence>
<dbReference type="EMBL" id="BEHY01000062">
    <property type="protein sequence ID" value="GBD09730.1"/>
    <property type="molecule type" value="Genomic_DNA"/>
</dbReference>
<keyword evidence="2" id="KW-1133">Transmembrane helix</keyword>
<feature type="region of interest" description="Disordered" evidence="1">
    <location>
        <begin position="1"/>
        <end position="25"/>
    </location>
</feature>
<keyword evidence="2" id="KW-0812">Transmembrane</keyword>
<proteinExistence type="predicted"/>
<dbReference type="Pfam" id="PF09858">
    <property type="entry name" value="DUF2085"/>
    <property type="match status" value="1"/>
</dbReference>